<keyword evidence="6" id="KW-1185">Reference proteome</keyword>
<dbReference type="InterPro" id="IPR036971">
    <property type="entry name" value="PDEase_catalytic_dom_sf"/>
</dbReference>
<evidence type="ECO:0000313" key="5">
    <source>
        <dbReference type="EMBL" id="OLY84698.1"/>
    </source>
</evidence>
<feature type="region of interest" description="Disordered" evidence="3">
    <location>
        <begin position="315"/>
        <end position="335"/>
    </location>
</feature>
<accession>A0A1R0H6I6</accession>
<evidence type="ECO:0000256" key="3">
    <source>
        <dbReference type="SAM" id="MobiDB-lite"/>
    </source>
</evidence>
<gene>
    <name evidence="5" type="ORF">AYI68_g1129</name>
</gene>
<dbReference type="SUPFAM" id="SSF109604">
    <property type="entry name" value="HD-domain/PDEase-like"/>
    <property type="match status" value="1"/>
</dbReference>
<organism evidence="5 6">
    <name type="scientific">Smittium mucronatum</name>
    <dbReference type="NCBI Taxonomy" id="133383"/>
    <lineage>
        <taxon>Eukaryota</taxon>
        <taxon>Fungi</taxon>
        <taxon>Fungi incertae sedis</taxon>
        <taxon>Zoopagomycota</taxon>
        <taxon>Kickxellomycotina</taxon>
        <taxon>Harpellomycetes</taxon>
        <taxon>Harpellales</taxon>
        <taxon>Legeriomycetaceae</taxon>
        <taxon>Smittium</taxon>
    </lineage>
</organism>
<dbReference type="EMBL" id="LSSL01000392">
    <property type="protein sequence ID" value="OLY84698.1"/>
    <property type="molecule type" value="Genomic_DNA"/>
</dbReference>
<dbReference type="STRING" id="133383.A0A1R0H6I6"/>
<dbReference type="InterPro" id="IPR002073">
    <property type="entry name" value="PDEase_catalytic_dom"/>
</dbReference>
<dbReference type="GO" id="GO:0004114">
    <property type="term" value="F:3',5'-cyclic-nucleotide phosphodiesterase activity"/>
    <property type="evidence" value="ECO:0007669"/>
    <property type="project" value="InterPro"/>
</dbReference>
<dbReference type="Gene3D" id="1.10.1300.10">
    <property type="entry name" value="3'5'-cyclic nucleotide phosphodiesterase, catalytic domain"/>
    <property type="match status" value="1"/>
</dbReference>
<feature type="domain" description="PDEase" evidence="4">
    <location>
        <begin position="1"/>
        <end position="119"/>
    </location>
</feature>
<evidence type="ECO:0000259" key="4">
    <source>
        <dbReference type="PROSITE" id="PS51845"/>
    </source>
</evidence>
<dbReference type="OrthoDB" id="546632at2759"/>
<keyword evidence="2" id="KW-0378">Hydrolase</keyword>
<evidence type="ECO:0000313" key="6">
    <source>
        <dbReference type="Proteomes" id="UP000187455"/>
    </source>
</evidence>
<dbReference type="Pfam" id="PF00233">
    <property type="entry name" value="PDEase_I"/>
    <property type="match status" value="1"/>
</dbReference>
<dbReference type="Proteomes" id="UP000187455">
    <property type="component" value="Unassembled WGS sequence"/>
</dbReference>
<dbReference type="GO" id="GO:0007165">
    <property type="term" value="P:signal transduction"/>
    <property type="evidence" value="ECO:0007669"/>
    <property type="project" value="InterPro"/>
</dbReference>
<evidence type="ECO:0000256" key="2">
    <source>
        <dbReference type="ARBA" id="ARBA00022801"/>
    </source>
</evidence>
<dbReference type="GO" id="GO:0046872">
    <property type="term" value="F:metal ion binding"/>
    <property type="evidence" value="ECO:0007669"/>
    <property type="project" value="UniProtKB-KW"/>
</dbReference>
<evidence type="ECO:0000256" key="1">
    <source>
        <dbReference type="ARBA" id="ARBA00022723"/>
    </source>
</evidence>
<proteinExistence type="predicted"/>
<comment type="caution">
    <text evidence="5">The sequence shown here is derived from an EMBL/GenBank/DDBJ whole genome shotgun (WGS) entry which is preliminary data.</text>
</comment>
<name>A0A1R0H6I6_9FUNG</name>
<dbReference type="AlphaFoldDB" id="A0A1R0H6I6"/>
<sequence>MMKCDVILDSLSRRNLVTVLLHAVDIFNPVLPWPMSKKWSNLMMEESILQGDLEKDKGLQVSPSMDREKYDQINMSIEFSTIIIFPFFRSLCNLVPVKESILFELGKNISIWSEMKEERNKNKIQSDSTPSVPEISIVETSNSNETKLGSHIKLTDQTRRLSVAAGTIEISPGYYNQYRRHSDDTFENIIHRKIGLVFSKKLNRIQTRRRINKVCHLQPTNKIPKSRNQITFSANALSIRSSLMDLLKNESSDKDRPILRRAQSENLGCRCVYCKSSLTTSRCNNELESDLSTNEESLRDLRDLRDFSNNKIKNRSSLYNPGTEIHRSKSSKSNLSTNNSIIDDFKLPNGNISNFKF</sequence>
<dbReference type="PROSITE" id="PS51845">
    <property type="entry name" value="PDEASE_I_2"/>
    <property type="match status" value="1"/>
</dbReference>
<dbReference type="PANTHER" id="PTHR11347">
    <property type="entry name" value="CYCLIC NUCLEOTIDE PHOSPHODIESTERASE"/>
    <property type="match status" value="1"/>
</dbReference>
<keyword evidence="1" id="KW-0479">Metal-binding</keyword>
<protein>
    <submittedName>
        <fullName evidence="5">cAMP-specific 3',5'-cyclic phosphodiesterase, isoforms N/G</fullName>
    </submittedName>
</protein>
<reference evidence="5 6" key="1">
    <citation type="journal article" date="2016" name="Mol. Biol. Evol.">
        <title>Genome-Wide Survey of Gut Fungi (Harpellales) Reveals the First Horizontally Transferred Ubiquitin Gene from a Mosquito Host.</title>
        <authorList>
            <person name="Wang Y."/>
            <person name="White M.M."/>
            <person name="Kvist S."/>
            <person name="Moncalvo J.M."/>
        </authorList>
    </citation>
    <scope>NUCLEOTIDE SEQUENCE [LARGE SCALE GENOMIC DNA]</scope>
    <source>
        <strain evidence="5 6">ALG-7-W6</strain>
    </source>
</reference>